<keyword evidence="1" id="KW-0540">Nuclease</keyword>
<reference evidence="1 2" key="1">
    <citation type="submission" date="2019-02" db="EMBL/GenBank/DDBJ databases">
        <title>Deep-cultivation of Planctomycetes and their phenomic and genomic characterization uncovers novel biology.</title>
        <authorList>
            <person name="Wiegand S."/>
            <person name="Jogler M."/>
            <person name="Boedeker C."/>
            <person name="Pinto D."/>
            <person name="Vollmers J."/>
            <person name="Rivas-Marin E."/>
            <person name="Kohn T."/>
            <person name="Peeters S.H."/>
            <person name="Heuer A."/>
            <person name="Rast P."/>
            <person name="Oberbeckmann S."/>
            <person name="Bunk B."/>
            <person name="Jeske O."/>
            <person name="Meyerdierks A."/>
            <person name="Storesund J.E."/>
            <person name="Kallscheuer N."/>
            <person name="Luecker S."/>
            <person name="Lage O.M."/>
            <person name="Pohl T."/>
            <person name="Merkel B.J."/>
            <person name="Hornburger P."/>
            <person name="Mueller R.-W."/>
            <person name="Bruemmer F."/>
            <person name="Labrenz M."/>
            <person name="Spormann A.M."/>
            <person name="Op Den Camp H."/>
            <person name="Overmann J."/>
            <person name="Amann R."/>
            <person name="Jetten M.S.M."/>
            <person name="Mascher T."/>
            <person name="Medema M.H."/>
            <person name="Devos D.P."/>
            <person name="Kaster A.-K."/>
            <person name="Ovreas L."/>
            <person name="Rohde M."/>
            <person name="Galperin M.Y."/>
            <person name="Jogler C."/>
        </authorList>
    </citation>
    <scope>NUCLEOTIDE SEQUENCE [LARGE SCALE GENOMIC DNA]</scope>
    <source>
        <strain evidence="1 2">Pan54</strain>
    </source>
</reference>
<dbReference type="RefSeq" id="WP_146502969.1">
    <property type="nucleotide sequence ID" value="NZ_SJPG01000001.1"/>
</dbReference>
<name>A0A5C5XGE3_9PLAN</name>
<evidence type="ECO:0000313" key="2">
    <source>
        <dbReference type="Proteomes" id="UP000316095"/>
    </source>
</evidence>
<protein>
    <submittedName>
        <fullName evidence="1">Putative UV damage endonuclease</fullName>
    </submittedName>
</protein>
<organism evidence="1 2">
    <name type="scientific">Rubinisphaera italica</name>
    <dbReference type="NCBI Taxonomy" id="2527969"/>
    <lineage>
        <taxon>Bacteria</taxon>
        <taxon>Pseudomonadati</taxon>
        <taxon>Planctomycetota</taxon>
        <taxon>Planctomycetia</taxon>
        <taxon>Planctomycetales</taxon>
        <taxon>Planctomycetaceae</taxon>
        <taxon>Rubinisphaera</taxon>
    </lineage>
</organism>
<dbReference type="GO" id="GO:0004519">
    <property type="term" value="F:endonuclease activity"/>
    <property type="evidence" value="ECO:0007669"/>
    <property type="project" value="UniProtKB-KW"/>
</dbReference>
<comment type="caution">
    <text evidence="1">The sequence shown here is derived from an EMBL/GenBank/DDBJ whole genome shotgun (WGS) entry which is preliminary data.</text>
</comment>
<keyword evidence="1" id="KW-0255">Endonuclease</keyword>
<gene>
    <name evidence="1" type="ORF">Pan54_16540</name>
</gene>
<sequence length="118" mass="12997">MTENPSTTGIRLGLCCIFLEQPIKFRNTTVKSISGMNRDAALVKLSGLCLANAEALLASLQFCAENGIGCFRINSQILPVKTHVDCRYDEKVISGKHNRDTKYFRETIEAVGGKAIFN</sequence>
<dbReference type="EMBL" id="SJPG01000001">
    <property type="protein sequence ID" value="TWT60922.1"/>
    <property type="molecule type" value="Genomic_DNA"/>
</dbReference>
<proteinExistence type="predicted"/>
<dbReference type="OrthoDB" id="9782576at2"/>
<dbReference type="Gene3D" id="3.20.20.150">
    <property type="entry name" value="Divalent-metal-dependent TIM barrel enzymes"/>
    <property type="match status" value="1"/>
</dbReference>
<keyword evidence="1" id="KW-0378">Hydrolase</keyword>
<accession>A0A5C5XGE3</accession>
<keyword evidence="2" id="KW-1185">Reference proteome</keyword>
<dbReference type="Proteomes" id="UP000316095">
    <property type="component" value="Unassembled WGS sequence"/>
</dbReference>
<dbReference type="AlphaFoldDB" id="A0A5C5XGE3"/>
<evidence type="ECO:0000313" key="1">
    <source>
        <dbReference type="EMBL" id="TWT60922.1"/>
    </source>
</evidence>